<evidence type="ECO:0000259" key="12">
    <source>
        <dbReference type="PROSITE" id="PS52004"/>
    </source>
</evidence>
<dbReference type="CDD" id="cd08956">
    <property type="entry name" value="KR_3_FAS_SDR_x"/>
    <property type="match status" value="2"/>
</dbReference>
<dbReference type="CDD" id="cd05195">
    <property type="entry name" value="enoyl_red"/>
    <property type="match status" value="1"/>
</dbReference>
<feature type="domain" description="Carrier" evidence="11">
    <location>
        <begin position="3823"/>
        <end position="3898"/>
    </location>
</feature>
<dbReference type="SUPFAM" id="SSF53901">
    <property type="entry name" value="Thiolase-like"/>
    <property type="match status" value="2"/>
</dbReference>
<dbReference type="InterPro" id="IPR036291">
    <property type="entry name" value="NAD(P)-bd_dom_sf"/>
</dbReference>
<protein>
    <submittedName>
        <fullName evidence="14">SDR family NAD(P)-dependent oxidoreductase</fullName>
    </submittedName>
</protein>
<dbReference type="Pfam" id="PF02801">
    <property type="entry name" value="Ketoacyl-synt_C"/>
    <property type="match status" value="2"/>
</dbReference>
<feature type="domain" description="PKS/mFAS DH" evidence="13">
    <location>
        <begin position="3051"/>
        <end position="3324"/>
    </location>
</feature>
<dbReference type="InterPro" id="IPR013968">
    <property type="entry name" value="PKS_KR"/>
</dbReference>
<dbReference type="Pfam" id="PF13602">
    <property type="entry name" value="ADH_zinc_N_2"/>
    <property type="match status" value="1"/>
</dbReference>
<dbReference type="InterPro" id="IPR020807">
    <property type="entry name" value="PKS_DH"/>
</dbReference>
<evidence type="ECO:0000256" key="1">
    <source>
        <dbReference type="ARBA" id="ARBA00001957"/>
    </source>
</evidence>
<keyword evidence="4" id="KW-0597">Phosphoprotein</keyword>
<dbReference type="InterPro" id="IPR015083">
    <property type="entry name" value="NorB/c/GfsB-D-like_docking"/>
</dbReference>
<dbReference type="SMART" id="SM00829">
    <property type="entry name" value="PKS_ER"/>
    <property type="match status" value="1"/>
</dbReference>
<dbReference type="InterPro" id="IPR013154">
    <property type="entry name" value="ADH-like_N"/>
</dbReference>
<dbReference type="SUPFAM" id="SSF50129">
    <property type="entry name" value="GroES-like"/>
    <property type="match status" value="1"/>
</dbReference>
<evidence type="ECO:0000256" key="9">
    <source>
        <dbReference type="PROSITE-ProRule" id="PRU01363"/>
    </source>
</evidence>
<dbReference type="InterPro" id="IPR020841">
    <property type="entry name" value="PKS_Beta-ketoAc_synthase_dom"/>
</dbReference>
<feature type="region of interest" description="Disordered" evidence="10">
    <location>
        <begin position="2566"/>
        <end position="2597"/>
    </location>
</feature>
<dbReference type="SMART" id="SM00822">
    <property type="entry name" value="PKS_KR"/>
    <property type="match status" value="2"/>
</dbReference>
<dbReference type="SMART" id="SM00823">
    <property type="entry name" value="PKS_PP"/>
    <property type="match status" value="2"/>
</dbReference>
<dbReference type="SMART" id="SM00827">
    <property type="entry name" value="PKS_AT"/>
    <property type="match status" value="2"/>
</dbReference>
<sequence>MATSPEKIVDALRASMKETERLRQENQELLRAGHEPIAVVGMGCHLPGDVRDPEELWQLLASGGDAVSGFPTDRGWDLEALYDPDPERPGGVYTRHGGFLADAARFDAEFFGISPREAVAMDPQQRLLLQTSWETLERAGIDPTTLHGSRTGVYVGTAFQDYATRVPPADLGEYEGYFLTSSAASVLSGRLAYTLGLEGPAVTVDTACSASLVAIHAACQALRRDECTLALAGGVTVMTTPAQLQGFSRQRGLSADGRCRSFAAAADGTGLAEGVGMVLLERLSDARRNGHRVLAVVRGSATNQDGASNGLAAPNGPSQQRVIRQALADARLSPAEVDAVEAHGTATVLGDPIEAQALLAAYGQDRDEPLWLGSVKSNLGHTQAAAGVVGVIKMVLAMGHGVLPRTLHVDEPTPHVDWDAGRLELLTRAIDWPDTGRPRRAGVSSFGISGTNAHLILEQAPEEVPDEAGADDGPPPPAASWTLSARGEDALRDQARNLLAWLADRGPFAPAEVGRALATTRAALPHRAAVVAHDLPELTRGLAALADDRPDPGVTTGIAVRGRLGLLFTGQGSQRPGMGRELYARSPVFAEALDAVCAVLDPLLDRPLREVMFGAGHTGHTGNAASGGEADTGAGGPLDRTEYTQPALFALEVALFRLFAHWGVRPDSVAGHSVGEVAAAHVAGVLSLTDAATMVAARGRLMQALPPGGAMTSLRASEEEVLPLVAERADRVGLAAVNGPDSVVVAGESGAVREIGAHFAALGRRTRDLVVSHAFHSPLVDAMLPEFRRVVAGLTFHTPDLPIVSTLTGEEIDPEEIRTPEYWVRHARGTVRFADAVRAMADGGVRTFLELGPDGVLSAMARDVLGTADADAGPALRRDRAEELTVTAALARLHTRGVAVDWRAFHGPSRTHPVELPCYPFRRDRHWLTAPAAPARQAPGGHPMVGAVVPLPDGELLLTGRLSTASHGWIADHRVLDRVLVPGTAMLELALYAGERAGLDRVAELTFLAPLVLPERGTVAVQVRVGGPDESGMRTLSLHSRPDGGADDEPWTAHATGTLTRAAGAGAAELSVWPPDGAEPVDVSGLYPLLAETGLEYGPLFQGLRAAWRRDGELFVEASVEDEAGAGAGEFGVHPALLDSALHGVALNVVLPGWDRALLPFAWRGVTRHAAGAPVLRVRLAATGEDTVSVLAADETGEPVLSADALVLRPAAPGTGDAARDRLYQVGWEAPAPAAAGGEEPSWAVVGHGARELADLVGAPGGVHPDLDSLARAGAAGGPVPETVLVPCWSGPDADPDTDTGPDTDAVRAGGDGDAVRSAAHRALALVHSWQADERFAGRRLVLVTRRAVAVGAEDVLDLAHSAVWGLVRTAQSENPGRFALVDLDGRRTSYERLAEAVASDEPQLAIRDGEPAVPRLARPRPGRTLPVPAKGPWRLGVTDGGTLEGLALVAHPGAGEPLAAGQVRLAVRAAGLNFRDVLNALGMYPGEAGPLGVEGAGVVTEVGPGVTSVVPGDRVLGMVFGGIGPVAVTDERLIAAIPDGWSFAQAAAVPAVFLTAAYALTGLTELRPGETVLVHAGTGGVGTAAVQLARHLGAEVYATAHPSKWDVLRAMGLDDAHIASSRTLEFEEKFRRTLGGRGMDVVLDSLAGEFVDASLRLLAPGGRFLEMGKTDVRDPRTVAADHGGASYRAFDLVDAGAERIGAMLAEVLGLFAEGVLRLPRVTVWDVRHAADAFRFISRARHIGKVVLTVPAPLDPEGTVLITGGTGALGGTVARHLVRRHGVRRLVLAGRRGTAAPGAEELAAELAGHGAEVTVVACDVSDRAALSGLLDAVPAKHPLTGVVHTAGVLDDGVLSSLTPGRLDTVLRPKADAALLLDELTRDADLSLFVLFSSTAGVLGGAGQANYAAANTVLDALASRRGAAGLPGLSLAWGPWENSGSMLGGLGEVDLARLGRTGLTPLTDEEGLALLDAALATGEAAVVPAKVNGSALRRTPPDQIPYPLRGLAGGPVRRAGRERARPAAARALRSRLAAAAPETREQTLLDLVRGHAAAVLGHADSAAIVAELAFKEMGFDSLTAVELRNRLNGAAGAQLPSTLLFDHPTPALLARRLGEELLGTEPSPAPAPPAAPGAGAGADDDPIAIVSMSCRYPGSVATPEDLWRLVADERDVVDPFPSDRGWDVEGMYDPDPERPGTTYVKVGGFLDDAARFDAGLFGISPREALAMDPQQRLLLETSWEVLERAGIDPTSMKGSPVGVFVGAASQGYPSDPRQAPDELGGYLLTGSTASVMSGRIAYALGVEGPAVTIDTACSSSLVALHMAVQALRRDECALAVAGAAAVMATPDIFIEFSRQRGLSPDGRCKPFAAAADGTGWGEGVGVLLLERLSDARRNGHPVLAVVRGSAINSDGASNGLTAPNGPSQQRVIRQALADARLSADDIDAVEAHGTGTRLGDPIEAQALAATYGRGRETDRPLRLGSVKSNIGHTQAAAGMAGVIKMVAAMRHGVLPRTLHVDRPTPEVEWSSSGLSLLTETVPWPETGRPRRAAVSSFGISGTNAHVIVEQAPTAPEKTPRTPAKTPGTEPAGAPESAPPAAVPWSLSGKTAEALRAQAGRLLTRLADDPGFDPGDVGRSLATGRAALDHRAVVVGEGRRSLLDGVAALARGEELDSVVRGEARGRGRTVFVFSGQGSQWPGMAAGLLDGSEVFAARIRECEAALAPHVDWSLTELLRGAPGAPALERVDVVQPALFSVMVSLAALWQSFGVRPSAVMGHSQGEIAAACVAGALTLDDAARAVALRSRALAGLKGGGGMVSVALGEEAAAGLVSGWAGRISVASVNGASSTVVSGDREALAELVARCEGDGVRTRTLPVDYASHSPQVEQVRERLLRELASIAPRASRIPFYSTVTGTELDTTALDAGYWYRNLRETVHLERVTRLLLEQGFDVFVEASPHPVLTMAIQQTMDAANVPHGLTAGSLRRGDGGLGRFLLSAAELHTGGVPVRWSSALGDGDGGPVELPTYPFGGERYWLERSGGSGDATSFGLGRGGHPLLGAVVTLPGTAGAVLTGRLSTRAQPWLADHTVLDTVLVPGTGIAELALRAARETGRDTLEELTLLEPLAVDEDGVQLRVTVGEPDDDGRRSVEVHSRREDAPGDLPWLRHAVGVIDAEAAAPGGPMEPWPPADAEPVDLEHGYAALAAAGLGYGPAFQGLRTVARRGRDVFAEVSLPDPAQARPYGVHPALFDAALHAIVLGGLVADPAEPLLPYAWRGLSLHTAGVSALRVRLSPAGPDAVSIRATDESGAPVLTVDSLLVRPVSPARIENARGGHGRSLFRVSGERVALSRAVVPGAAEWAVLGPDPLGLGAALTAAGARFERHESLRALADAVGAGAPPPGAVLVPCPDGPPGDAGDADEAASARTATHRALALARSWLAETRFAASRLVFVTRHAMALDEDDAPRDLAHAALWGLLRSAQSEHPGQFGLLDTDDDPASHRALPAALASDEPQLVLRRGVVTAPRLARVAPAAEAPEGPPRFAPDGTVLITGGTSGLGALVARHLVDRHGVTRLLLTSRSGRAAAGADELAAELAGRGAQVTVAACDVADREALAALLASVPPAHPLTAVVHAAGVLDDSVLTSLTPERIDAVLRPKADGALHLHELTLGAPLSAFVLFSSAAGVLGTAGQGGYAAANAFLDALAGRRRAAGLPGVSLAWGMWERRSGLTAGLSEADLRRMARSGVGRLPTDEGLALFDTALGSPDALLVPVRLNPAALTAGDPAEPVPSVLRNLVRAARRGPDRAKGPDRPFAEQVAGLSAGERDKAVLDLVRRQAASVLGLASADAVQDTRGFLQLGFDSLTAVQLRGRLSAATGLRLPATLVFDRPTPAEAAQYLRERLFPQSRELSPAEAEEKEFRAALDAIPMARFRQAGLLADLLRLAEGDGGGTERPAGGGEPAVDDMNVDDLVRAAFGADEQS</sequence>
<feature type="region of interest" description="N-terminal hotdog fold" evidence="9">
    <location>
        <begin position="3051"/>
        <end position="3175"/>
    </location>
</feature>
<dbReference type="Gene3D" id="3.40.47.10">
    <property type="match status" value="2"/>
</dbReference>
<name>A0ABW0AN54_9ACTN</name>
<dbReference type="Pfam" id="PF00698">
    <property type="entry name" value="Acyl_transf_1"/>
    <property type="match status" value="2"/>
</dbReference>
<dbReference type="PROSITE" id="PS52019">
    <property type="entry name" value="PKS_MFAS_DH"/>
    <property type="match status" value="2"/>
</dbReference>
<feature type="domain" description="PKS/mFAS DH" evidence="13">
    <location>
        <begin position="942"/>
        <end position="1217"/>
    </location>
</feature>
<dbReference type="Gene3D" id="3.90.180.10">
    <property type="entry name" value="Medium-chain alcohol dehydrogenases, catalytic domain"/>
    <property type="match status" value="1"/>
</dbReference>
<dbReference type="PROSITE" id="PS52004">
    <property type="entry name" value="KS3_2"/>
    <property type="match status" value="2"/>
</dbReference>
<dbReference type="InterPro" id="IPR057326">
    <property type="entry name" value="KR_dom"/>
</dbReference>
<evidence type="ECO:0000256" key="4">
    <source>
        <dbReference type="ARBA" id="ARBA00022553"/>
    </source>
</evidence>
<gene>
    <name evidence="14" type="ORF">ACFPRH_25935</name>
</gene>
<dbReference type="InterPro" id="IPR042104">
    <property type="entry name" value="PKS_dehydratase_sf"/>
</dbReference>
<dbReference type="InterPro" id="IPR006162">
    <property type="entry name" value="Ppantetheine_attach_site"/>
</dbReference>
<dbReference type="InterPro" id="IPR001227">
    <property type="entry name" value="Ac_transferase_dom_sf"/>
</dbReference>
<keyword evidence="6" id="KW-0045">Antibiotic biosynthesis</keyword>
<dbReference type="InterPro" id="IPR009081">
    <property type="entry name" value="PP-bd_ACP"/>
</dbReference>
<evidence type="ECO:0000313" key="14">
    <source>
        <dbReference type="EMBL" id="MFC5155178.1"/>
    </source>
</evidence>
<feature type="region of interest" description="C-terminal hotdog fold" evidence="9">
    <location>
        <begin position="1078"/>
        <end position="1217"/>
    </location>
</feature>
<proteinExistence type="predicted"/>
<dbReference type="InterPro" id="IPR032821">
    <property type="entry name" value="PKS_assoc"/>
</dbReference>
<dbReference type="InterPro" id="IPR049551">
    <property type="entry name" value="PKS_DH_C"/>
</dbReference>
<evidence type="ECO:0000256" key="8">
    <source>
        <dbReference type="ARBA" id="ARBA00023315"/>
    </source>
</evidence>
<reference evidence="15" key="1">
    <citation type="journal article" date="2019" name="Int. J. Syst. Evol. Microbiol.">
        <title>The Global Catalogue of Microorganisms (GCM) 10K type strain sequencing project: providing services to taxonomists for standard genome sequencing and annotation.</title>
        <authorList>
            <consortium name="The Broad Institute Genomics Platform"/>
            <consortium name="The Broad Institute Genome Sequencing Center for Infectious Disease"/>
            <person name="Wu L."/>
            <person name="Ma J."/>
        </authorList>
    </citation>
    <scope>NUCLEOTIDE SEQUENCE [LARGE SCALE GENOMIC DNA]</scope>
    <source>
        <strain evidence="15">PCU 266</strain>
    </source>
</reference>
<feature type="region of interest" description="Disordered" evidence="10">
    <location>
        <begin position="1292"/>
        <end position="1312"/>
    </location>
</feature>
<dbReference type="InterPro" id="IPR016036">
    <property type="entry name" value="Malonyl_transacylase_ACP-bd"/>
</dbReference>
<keyword evidence="5" id="KW-0808">Transferase</keyword>
<dbReference type="PROSITE" id="PS00012">
    <property type="entry name" value="PHOSPHOPANTETHEINE"/>
    <property type="match status" value="2"/>
</dbReference>
<dbReference type="EMBL" id="JBHSKP010000020">
    <property type="protein sequence ID" value="MFC5155178.1"/>
    <property type="molecule type" value="Genomic_DNA"/>
</dbReference>
<dbReference type="Gene3D" id="3.40.366.10">
    <property type="entry name" value="Malonyl-Coenzyme A Acyl Carrier Protein, domain 2"/>
    <property type="match status" value="2"/>
</dbReference>
<feature type="domain" description="Ketosynthase family 3 (KS3)" evidence="12">
    <location>
        <begin position="2139"/>
        <end position="2565"/>
    </location>
</feature>
<dbReference type="InterPro" id="IPR014031">
    <property type="entry name" value="Ketoacyl_synth_C"/>
</dbReference>
<dbReference type="InterPro" id="IPR016039">
    <property type="entry name" value="Thiolase-like"/>
</dbReference>
<dbReference type="Pfam" id="PF16197">
    <property type="entry name" value="KAsynt_C_assoc"/>
    <property type="match status" value="2"/>
</dbReference>
<dbReference type="PROSITE" id="PS50075">
    <property type="entry name" value="CARRIER"/>
    <property type="match status" value="2"/>
</dbReference>
<feature type="region of interest" description="N-terminal hotdog fold" evidence="9">
    <location>
        <begin position="942"/>
        <end position="1066"/>
    </location>
</feature>
<dbReference type="InterPro" id="IPR014030">
    <property type="entry name" value="Ketoacyl_synth_N"/>
</dbReference>
<evidence type="ECO:0000259" key="13">
    <source>
        <dbReference type="PROSITE" id="PS52019"/>
    </source>
</evidence>
<dbReference type="SUPFAM" id="SSF51735">
    <property type="entry name" value="NAD(P)-binding Rossmann-fold domains"/>
    <property type="match status" value="5"/>
</dbReference>
<dbReference type="PANTHER" id="PTHR43775:SF51">
    <property type="entry name" value="INACTIVE PHENOLPHTHIOCEROL SYNTHESIS POLYKETIDE SYNTHASE TYPE I PKS1-RELATED"/>
    <property type="match status" value="1"/>
</dbReference>
<dbReference type="Gene3D" id="3.40.50.720">
    <property type="entry name" value="NAD(P)-binding Rossmann-like Domain"/>
    <property type="match status" value="2"/>
</dbReference>
<feature type="domain" description="Ketosynthase family 3 (KS3)" evidence="12">
    <location>
        <begin position="34"/>
        <end position="459"/>
    </location>
</feature>
<feature type="region of interest" description="Disordered" evidence="10">
    <location>
        <begin position="1409"/>
        <end position="1432"/>
    </location>
</feature>
<dbReference type="Gene3D" id="3.40.50.11460">
    <property type="match status" value="1"/>
</dbReference>
<dbReference type="Pfam" id="PF00109">
    <property type="entry name" value="ketoacyl-synt"/>
    <property type="match status" value="2"/>
</dbReference>
<evidence type="ECO:0000256" key="3">
    <source>
        <dbReference type="ARBA" id="ARBA00022450"/>
    </source>
</evidence>
<dbReference type="Pfam" id="PF22953">
    <property type="entry name" value="SpnB_Rossmann"/>
    <property type="match status" value="2"/>
</dbReference>
<keyword evidence="8" id="KW-0012">Acyltransferase</keyword>
<comment type="pathway">
    <text evidence="2">Antibiotic biosynthesis.</text>
</comment>
<dbReference type="InterPro" id="IPR011032">
    <property type="entry name" value="GroES-like_sf"/>
</dbReference>
<feature type="region of interest" description="Disordered" evidence="10">
    <location>
        <begin position="2117"/>
        <end position="2137"/>
    </location>
</feature>
<dbReference type="InterPro" id="IPR036736">
    <property type="entry name" value="ACP-like_sf"/>
</dbReference>
<dbReference type="PANTHER" id="PTHR43775">
    <property type="entry name" value="FATTY ACID SYNTHASE"/>
    <property type="match status" value="1"/>
</dbReference>
<dbReference type="Pfam" id="PF14765">
    <property type="entry name" value="PS-DH"/>
    <property type="match status" value="2"/>
</dbReference>
<dbReference type="InterPro" id="IPR049900">
    <property type="entry name" value="PKS_mFAS_DH"/>
</dbReference>
<dbReference type="SMART" id="SM00826">
    <property type="entry name" value="PKS_DH"/>
    <property type="match status" value="2"/>
</dbReference>
<dbReference type="InterPro" id="IPR014043">
    <property type="entry name" value="Acyl_transferase_dom"/>
</dbReference>
<dbReference type="Pfam" id="PF21089">
    <property type="entry name" value="PKS_DH_N"/>
    <property type="match status" value="2"/>
</dbReference>
<dbReference type="Pfam" id="PF08659">
    <property type="entry name" value="KR"/>
    <property type="match status" value="2"/>
</dbReference>
<evidence type="ECO:0000256" key="6">
    <source>
        <dbReference type="ARBA" id="ARBA00023194"/>
    </source>
</evidence>
<dbReference type="InterPro" id="IPR055123">
    <property type="entry name" value="SpnB-like_Rossmann"/>
</dbReference>
<dbReference type="RefSeq" id="WP_344471562.1">
    <property type="nucleotide sequence ID" value="NZ_JBHSKP010000020.1"/>
</dbReference>
<dbReference type="Pfam" id="PF00550">
    <property type="entry name" value="PP-binding"/>
    <property type="match status" value="2"/>
</dbReference>
<evidence type="ECO:0000313" key="15">
    <source>
        <dbReference type="Proteomes" id="UP001596160"/>
    </source>
</evidence>
<evidence type="ECO:0000256" key="2">
    <source>
        <dbReference type="ARBA" id="ARBA00004792"/>
    </source>
</evidence>
<dbReference type="PROSITE" id="PS00606">
    <property type="entry name" value="KS3_1"/>
    <property type="match status" value="2"/>
</dbReference>
<feature type="region of interest" description="C-terminal hotdog fold" evidence="9">
    <location>
        <begin position="3187"/>
        <end position="3324"/>
    </location>
</feature>
<feature type="active site" description="Proton acceptor; for dehydratase activity" evidence="9">
    <location>
        <position position="3083"/>
    </location>
</feature>
<dbReference type="InterPro" id="IPR050091">
    <property type="entry name" value="PKS_NRPS_Biosynth_Enz"/>
</dbReference>
<feature type="compositionally biased region" description="Low complexity" evidence="10">
    <location>
        <begin position="2581"/>
        <end position="2590"/>
    </location>
</feature>
<feature type="active site" description="Proton donor; for dehydratase activity" evidence="9">
    <location>
        <position position="1139"/>
    </location>
</feature>
<feature type="active site" description="Proton donor; for dehydratase activity" evidence="9">
    <location>
        <position position="3246"/>
    </location>
</feature>
<comment type="cofactor">
    <cofactor evidence="1">
        <name>pantetheine 4'-phosphate</name>
        <dbReference type="ChEBI" id="CHEBI:47942"/>
    </cofactor>
</comment>
<dbReference type="InterPro" id="IPR049552">
    <property type="entry name" value="PKS_DH_N"/>
</dbReference>
<dbReference type="SUPFAM" id="SSF52151">
    <property type="entry name" value="FabD/lysophospholipase-like"/>
    <property type="match status" value="2"/>
</dbReference>
<feature type="active site" description="Proton acceptor; for dehydratase activity" evidence="9">
    <location>
        <position position="973"/>
    </location>
</feature>
<accession>A0ABW0AN54</accession>
<dbReference type="InterPro" id="IPR016035">
    <property type="entry name" value="Acyl_Trfase/lysoPLipase"/>
</dbReference>
<evidence type="ECO:0000256" key="10">
    <source>
        <dbReference type="SAM" id="MobiDB-lite"/>
    </source>
</evidence>
<dbReference type="Gene3D" id="1.10.1200.10">
    <property type="entry name" value="ACP-like"/>
    <property type="match status" value="2"/>
</dbReference>
<comment type="caution">
    <text evidence="14">The sequence shown here is derived from an EMBL/GenBank/DDBJ whole genome shotgun (WGS) entry which is preliminary data.</text>
</comment>
<dbReference type="Gene3D" id="3.10.129.110">
    <property type="entry name" value="Polyketide synthase dehydratase"/>
    <property type="match status" value="2"/>
</dbReference>
<dbReference type="Pfam" id="PF08990">
    <property type="entry name" value="Docking"/>
    <property type="match status" value="1"/>
</dbReference>
<feature type="domain" description="Carrier" evidence="11">
    <location>
        <begin position="2041"/>
        <end position="2116"/>
    </location>
</feature>
<dbReference type="CDD" id="cd00833">
    <property type="entry name" value="PKS"/>
    <property type="match status" value="2"/>
</dbReference>
<dbReference type="Proteomes" id="UP001596160">
    <property type="component" value="Unassembled WGS sequence"/>
</dbReference>
<dbReference type="Pfam" id="PF08240">
    <property type="entry name" value="ADH_N"/>
    <property type="match status" value="1"/>
</dbReference>
<keyword evidence="7" id="KW-0511">Multifunctional enzyme</keyword>
<dbReference type="SMART" id="SM00825">
    <property type="entry name" value="PKS_KS"/>
    <property type="match status" value="2"/>
</dbReference>
<dbReference type="SUPFAM" id="SSF47336">
    <property type="entry name" value="ACP-like"/>
    <property type="match status" value="2"/>
</dbReference>
<dbReference type="InterPro" id="IPR018201">
    <property type="entry name" value="Ketoacyl_synth_AS"/>
</dbReference>
<keyword evidence="3" id="KW-0596">Phosphopantetheine</keyword>
<feature type="region of interest" description="Disordered" evidence="10">
    <location>
        <begin position="463"/>
        <end position="482"/>
    </location>
</feature>
<organism evidence="14 15">
    <name type="scientific">Streptomyces amakusaensis</name>
    <dbReference type="NCBI Taxonomy" id="67271"/>
    <lineage>
        <taxon>Bacteria</taxon>
        <taxon>Bacillati</taxon>
        <taxon>Actinomycetota</taxon>
        <taxon>Actinomycetes</taxon>
        <taxon>Kitasatosporales</taxon>
        <taxon>Streptomycetaceae</taxon>
        <taxon>Streptomyces</taxon>
    </lineage>
</organism>
<keyword evidence="15" id="KW-1185">Reference proteome</keyword>
<dbReference type="InterPro" id="IPR020806">
    <property type="entry name" value="PKS_PP-bd"/>
</dbReference>
<dbReference type="SUPFAM" id="SSF55048">
    <property type="entry name" value="Probable ACP-binding domain of malonyl-CoA ACP transacylase"/>
    <property type="match status" value="2"/>
</dbReference>
<dbReference type="InterPro" id="IPR020843">
    <property type="entry name" value="ER"/>
</dbReference>
<evidence type="ECO:0000256" key="5">
    <source>
        <dbReference type="ARBA" id="ARBA00022679"/>
    </source>
</evidence>
<evidence type="ECO:0000256" key="7">
    <source>
        <dbReference type="ARBA" id="ARBA00023268"/>
    </source>
</evidence>
<dbReference type="SMART" id="SM01294">
    <property type="entry name" value="PKS_PP_betabranch"/>
    <property type="match status" value="2"/>
</dbReference>
<dbReference type="Gene3D" id="3.30.70.3290">
    <property type="match status" value="2"/>
</dbReference>
<evidence type="ECO:0000259" key="11">
    <source>
        <dbReference type="PROSITE" id="PS50075"/>
    </source>
</evidence>